<evidence type="ECO:0000256" key="9">
    <source>
        <dbReference type="ARBA" id="ARBA00023235"/>
    </source>
</evidence>
<name>A0A2P7V7F1_9BACL</name>
<evidence type="ECO:0000256" key="8">
    <source>
        <dbReference type="ARBA" id="ARBA00023186"/>
    </source>
</evidence>
<evidence type="ECO:0000313" key="18">
    <source>
        <dbReference type="Proteomes" id="UP000240419"/>
    </source>
</evidence>
<evidence type="ECO:0000256" key="2">
    <source>
        <dbReference type="ARBA" id="ARBA00005464"/>
    </source>
</evidence>
<dbReference type="RefSeq" id="WP_106839399.1">
    <property type="nucleotide sequence ID" value="NZ_JBCNIW010000001.1"/>
</dbReference>
<evidence type="ECO:0000256" key="1">
    <source>
        <dbReference type="ARBA" id="ARBA00000971"/>
    </source>
</evidence>
<dbReference type="Proteomes" id="UP000240419">
    <property type="component" value="Unassembled WGS sequence"/>
</dbReference>
<dbReference type="PANTHER" id="PTHR30560:SF3">
    <property type="entry name" value="TRIGGER FACTOR-LIKE PROTEIN TIG, CHLOROPLASTIC"/>
    <property type="match status" value="1"/>
</dbReference>
<sequence>MAANWEKVENNQGVLTIEVDATQVDAALDQAFKKVVQKVQVPGFRKGKVPRKMFESRFGVESLYQDALDILLPTAYGQAVREAGIEPVDRPEVDVTQMEQGKNLIFKATVTVKPEVKLGDYKGLSIEEKDFSVTEESVDAELKRMQERHAELVAVEEGAAQTGDIAIIDFEGFQDGVAFEGGKAEDYSLELGSGTFIAGFEEQLAGLSIGEEKEITVTFPEEYHSPNLAGKEAVFQVKLNSLKRKNLPTLDDEFAKDVSEFDTLEELKADTKKKLEEKTAQEKDQYVREQLVLKAAESAEIDLPEVMVEHELDQMVNEFGQRLQYQGMTLELYYQFSGMDESQLRDQLRADATSRVRTSLTLEAIGKAENIEATEEDVNAELDKLAGVYGRPADELRKIFSAQDGMVALYRDVQTRKTVDLLVAESKVTA</sequence>
<gene>
    <name evidence="13" type="primary">tig</name>
    <name evidence="17" type="ORF">C7R93_14090</name>
</gene>
<dbReference type="FunFam" id="1.10.3120.10:FF:000010">
    <property type="entry name" value="Trigger factor"/>
    <property type="match status" value="1"/>
</dbReference>
<dbReference type="InterPro" id="IPR008881">
    <property type="entry name" value="Trigger_fac_ribosome-bd_bac"/>
</dbReference>
<keyword evidence="18" id="KW-1185">Reference proteome</keyword>
<evidence type="ECO:0000256" key="3">
    <source>
        <dbReference type="ARBA" id="ARBA00013194"/>
    </source>
</evidence>
<protein>
    <recommendedName>
        <fullName evidence="4 13">Trigger factor</fullName>
        <shortName evidence="13">TF</shortName>
        <ecNumber evidence="3 13">5.2.1.8</ecNumber>
    </recommendedName>
    <alternativeName>
        <fullName evidence="12 13">PPIase</fullName>
    </alternativeName>
</protein>
<accession>A0A2P7V7F1</accession>
<evidence type="ECO:0000256" key="14">
    <source>
        <dbReference type="PROSITE-ProRule" id="PRU00277"/>
    </source>
</evidence>
<evidence type="ECO:0000256" key="10">
    <source>
        <dbReference type="ARBA" id="ARBA00023306"/>
    </source>
</evidence>
<dbReference type="SUPFAM" id="SSF54534">
    <property type="entry name" value="FKBP-like"/>
    <property type="match status" value="1"/>
</dbReference>
<proteinExistence type="inferred from homology"/>
<comment type="caution">
    <text evidence="17">The sequence shown here is derived from an EMBL/GenBank/DDBJ whole genome shotgun (WGS) entry which is preliminary data.</text>
</comment>
<dbReference type="GO" id="GO:0051083">
    <property type="term" value="P:'de novo' cotranslational protein folding"/>
    <property type="evidence" value="ECO:0007669"/>
    <property type="project" value="TreeGrafter"/>
</dbReference>
<dbReference type="SUPFAM" id="SSF102735">
    <property type="entry name" value="Trigger factor ribosome-binding domain"/>
    <property type="match status" value="1"/>
</dbReference>
<dbReference type="InterPro" id="IPR008880">
    <property type="entry name" value="Trigger_fac_C"/>
</dbReference>
<evidence type="ECO:0000256" key="12">
    <source>
        <dbReference type="ARBA" id="ARBA00029986"/>
    </source>
</evidence>
<dbReference type="InterPro" id="IPR005215">
    <property type="entry name" value="Trig_fac"/>
</dbReference>
<evidence type="ECO:0000256" key="11">
    <source>
        <dbReference type="ARBA" id="ARBA00024849"/>
    </source>
</evidence>
<evidence type="ECO:0000313" key="17">
    <source>
        <dbReference type="EMBL" id="PSJ95141.1"/>
    </source>
</evidence>
<dbReference type="GO" id="GO:0005737">
    <property type="term" value="C:cytoplasm"/>
    <property type="evidence" value="ECO:0007669"/>
    <property type="project" value="UniProtKB-SubCell"/>
</dbReference>
<comment type="similarity">
    <text evidence="2 13 15">Belongs to the FKBP-type PPIase family. Tig subfamily.</text>
</comment>
<dbReference type="InterPro" id="IPR001179">
    <property type="entry name" value="PPIase_FKBP_dom"/>
</dbReference>
<reference evidence="17 18" key="1">
    <citation type="submission" date="2018-03" db="EMBL/GenBank/DDBJ databases">
        <title>Brevisbacillus phylogenomics.</title>
        <authorList>
            <person name="Dunlap C."/>
        </authorList>
    </citation>
    <scope>NUCLEOTIDE SEQUENCE [LARGE SCALE GENOMIC DNA]</scope>
    <source>
        <strain evidence="17 18">NRRL NRS-1210</strain>
    </source>
</reference>
<dbReference type="InterPro" id="IPR036611">
    <property type="entry name" value="Trigger_fac_ribosome-bd_sf"/>
</dbReference>
<feature type="domain" description="PPIase FKBP-type" evidence="16">
    <location>
        <begin position="163"/>
        <end position="243"/>
    </location>
</feature>
<dbReference type="NCBIfam" id="TIGR00115">
    <property type="entry name" value="tig"/>
    <property type="match status" value="1"/>
</dbReference>
<dbReference type="GO" id="GO:0003755">
    <property type="term" value="F:peptidyl-prolyl cis-trans isomerase activity"/>
    <property type="evidence" value="ECO:0007669"/>
    <property type="project" value="UniProtKB-UniRule"/>
</dbReference>
<evidence type="ECO:0000256" key="7">
    <source>
        <dbReference type="ARBA" id="ARBA00023110"/>
    </source>
</evidence>
<dbReference type="GO" id="GO:0051301">
    <property type="term" value="P:cell division"/>
    <property type="evidence" value="ECO:0007669"/>
    <property type="project" value="UniProtKB-KW"/>
</dbReference>
<dbReference type="AlphaFoldDB" id="A0A2P7V7F1"/>
<dbReference type="Gene3D" id="3.30.70.1050">
    <property type="entry name" value="Trigger factor ribosome-binding domain"/>
    <property type="match status" value="1"/>
</dbReference>
<dbReference type="Gene3D" id="1.10.3120.10">
    <property type="entry name" value="Trigger factor, C-terminal domain"/>
    <property type="match status" value="1"/>
</dbReference>
<dbReference type="PIRSF" id="PIRSF003095">
    <property type="entry name" value="Trigger_factor"/>
    <property type="match status" value="1"/>
</dbReference>
<keyword evidence="10 13" id="KW-0131">Cell cycle</keyword>
<keyword evidence="8 13" id="KW-0143">Chaperone</keyword>
<keyword evidence="6 13" id="KW-0132">Cell division</keyword>
<evidence type="ECO:0000256" key="15">
    <source>
        <dbReference type="RuleBase" id="RU003914"/>
    </source>
</evidence>
<dbReference type="EMBL" id="PXZM01000022">
    <property type="protein sequence ID" value="PSJ95141.1"/>
    <property type="molecule type" value="Genomic_DNA"/>
</dbReference>
<evidence type="ECO:0000256" key="5">
    <source>
        <dbReference type="ARBA" id="ARBA00022490"/>
    </source>
</evidence>
<dbReference type="GO" id="GO:0044183">
    <property type="term" value="F:protein folding chaperone"/>
    <property type="evidence" value="ECO:0007669"/>
    <property type="project" value="TreeGrafter"/>
</dbReference>
<evidence type="ECO:0000259" key="16">
    <source>
        <dbReference type="PROSITE" id="PS50059"/>
    </source>
</evidence>
<evidence type="ECO:0000256" key="4">
    <source>
        <dbReference type="ARBA" id="ARBA00016902"/>
    </source>
</evidence>
<dbReference type="HAMAP" id="MF_00303">
    <property type="entry name" value="Trigger_factor_Tig"/>
    <property type="match status" value="1"/>
</dbReference>
<dbReference type="Gene3D" id="3.10.50.40">
    <property type="match status" value="1"/>
</dbReference>
<dbReference type="GO" id="GO:0015031">
    <property type="term" value="P:protein transport"/>
    <property type="evidence" value="ECO:0007669"/>
    <property type="project" value="UniProtKB-UniRule"/>
</dbReference>
<evidence type="ECO:0000256" key="6">
    <source>
        <dbReference type="ARBA" id="ARBA00022618"/>
    </source>
</evidence>
<dbReference type="FunFam" id="3.10.50.40:FF:000001">
    <property type="entry name" value="Trigger factor"/>
    <property type="match status" value="1"/>
</dbReference>
<keyword evidence="9 13" id="KW-0413">Isomerase</keyword>
<dbReference type="EC" id="5.2.1.8" evidence="3 13"/>
<comment type="catalytic activity">
    <reaction evidence="1 13 14">
        <text>[protein]-peptidylproline (omega=180) = [protein]-peptidylproline (omega=0)</text>
        <dbReference type="Rhea" id="RHEA:16237"/>
        <dbReference type="Rhea" id="RHEA-COMP:10747"/>
        <dbReference type="Rhea" id="RHEA-COMP:10748"/>
        <dbReference type="ChEBI" id="CHEBI:83833"/>
        <dbReference type="ChEBI" id="CHEBI:83834"/>
        <dbReference type="EC" id="5.2.1.8"/>
    </reaction>
</comment>
<dbReference type="PROSITE" id="PS50059">
    <property type="entry name" value="FKBP_PPIASE"/>
    <property type="match status" value="1"/>
</dbReference>
<dbReference type="InterPro" id="IPR027304">
    <property type="entry name" value="Trigger_fact/SurA_dom_sf"/>
</dbReference>
<dbReference type="Pfam" id="PF05697">
    <property type="entry name" value="Trigger_N"/>
    <property type="match status" value="1"/>
</dbReference>
<comment type="subcellular location">
    <subcellularLocation>
        <location evidence="13">Cytoplasm</location>
    </subcellularLocation>
    <text evidence="13">About half TF is bound to the ribosome near the polypeptide exit tunnel while the other half is free in the cytoplasm.</text>
</comment>
<evidence type="ECO:0000256" key="13">
    <source>
        <dbReference type="HAMAP-Rule" id="MF_00303"/>
    </source>
</evidence>
<dbReference type="InterPro" id="IPR046357">
    <property type="entry name" value="PPIase_dom_sf"/>
</dbReference>
<dbReference type="Pfam" id="PF05698">
    <property type="entry name" value="Trigger_C"/>
    <property type="match status" value="1"/>
</dbReference>
<keyword evidence="5 13" id="KW-0963">Cytoplasm</keyword>
<dbReference type="GO" id="GO:0043022">
    <property type="term" value="F:ribosome binding"/>
    <property type="evidence" value="ECO:0007669"/>
    <property type="project" value="TreeGrafter"/>
</dbReference>
<comment type="domain">
    <text evidence="13">Consists of 3 domains; the N-terminus binds the ribosome, the middle domain has PPIase activity, while the C-terminus has intrinsic chaperone activity on its own.</text>
</comment>
<organism evidence="17 18">
    <name type="scientific">Brevibacillus fortis</name>
    <dbReference type="NCBI Taxonomy" id="2126352"/>
    <lineage>
        <taxon>Bacteria</taxon>
        <taxon>Bacillati</taxon>
        <taxon>Bacillota</taxon>
        <taxon>Bacilli</taxon>
        <taxon>Bacillales</taxon>
        <taxon>Paenibacillaceae</taxon>
        <taxon>Brevibacillus</taxon>
    </lineage>
</organism>
<dbReference type="OrthoDB" id="9767721at2"/>
<comment type="function">
    <text evidence="11 13">Involved in protein export. Acts as a chaperone by maintaining the newly synthesized protein in an open conformation. Functions as a peptidyl-prolyl cis-trans isomerase.</text>
</comment>
<dbReference type="InterPro" id="IPR037041">
    <property type="entry name" value="Trigger_fac_C_sf"/>
</dbReference>
<keyword evidence="7 13" id="KW-0697">Rotamase</keyword>
<dbReference type="SUPFAM" id="SSF109998">
    <property type="entry name" value="Triger factor/SurA peptide-binding domain-like"/>
    <property type="match status" value="1"/>
</dbReference>
<dbReference type="PANTHER" id="PTHR30560">
    <property type="entry name" value="TRIGGER FACTOR CHAPERONE AND PEPTIDYL-PROLYL CIS/TRANS ISOMERASE"/>
    <property type="match status" value="1"/>
</dbReference>
<dbReference type="Pfam" id="PF00254">
    <property type="entry name" value="FKBP_C"/>
    <property type="match status" value="1"/>
</dbReference>
<dbReference type="GO" id="GO:0043335">
    <property type="term" value="P:protein unfolding"/>
    <property type="evidence" value="ECO:0007669"/>
    <property type="project" value="TreeGrafter"/>
</dbReference>